<sequence length="2080" mass="236959">MAFRIGHQITCNLKKIPIFRSLSVDSSHSNKSQSCTAVNRRLTTTASTISKQRTHVSRTRSLPPLQNNFASPNRWFSSTKFEEPKTDDPQYVTEYREERPSTSGRSSAPAEQYDEVVLEDRVSLPELQPSNAKPVADNCIRNDFTFLTKATRKRLDKIVELKRSAQAQYEKAVKAFVGHEEEECSRYQLEAARRKVDQSNEFYRKFKKQYESEVEKAHQLQPKNIKPYGKLNTIPWTGPNSEYRKLSIVDQNRRRSRYETIFEKRRCTVATENKSPAEPSGQQREYCTTNVSNHVNSSPDLEKCKAIIAEYKKLNPDYTGKANKVIPGSDEEKILLEKTQELITKIKSAEHNNELGNIAGLPEQGNNKVVSSTTTTYHRSEPEKKSQDCVGNRSKLGTSQPSNQKVVLYYQNKYRNKVLSSKVLQADPSVGTPIEAIPNNTTAEIKVMIGPKLMLQSFDLNDRKYNTQDLIPAPNVKFVAPWLSWSDRVKQHIQKKSEDIPLVRSNGDSDRTTQKDNVRIATEIQKRQLSQVSNIGRFINAFNFPEPQLFNDSTSIFVKNMEKNPSFSTSLGRLFSTNSTRGVLGPEGTVMVKLRRLPKINIPEPIKDCSAEMPEPCEMSDGVIEIKQKKLPKLPMPKCAVQSVKDVVPALIKLERPKSRSIPPEPPRICSSKLTEREPRADDGMVINQKKLPKIQVYDCPTTEERPMTSPPLPRLKARPVPPPTRCADIKETICVPRADEGLRVTKKILPNIRLSDCCPDCPPPMTAGQPLKRLKKLHIPEPEKLCLNLEDVCPPRADDVLGYKVKRKKLQTLLLGERYNNLSWKEFNAAKQNNQISRNYTTDSKSSMCCYSDKSVHPNFTTDDNVTNEWDKIKGQLFCEENGKLTTYFLPEEKIDDSMGSELKIIKKPIGGPYMKDNHIHEKLLKGGFTTFINKSDRKLSSYKNPCSEEPDGPQYTDWNVKPLKKRINFNKDFPSRARFEKDAKLPKYRSPCEDYGLRMDDVLRYEVKPKRLPVIPKGKCERVKKPTYKPLRRLPRGPKRKYLDTSYDCPKGECIDPCPPRADEGLIEKYNKLVPMSKMSNCPKPVRKRIGENDHTKIRRLPPPPFEDRPPCTDCDFCEEYLLKLKEEEEMELKRREHGVDPGPKVLPRLVASKCVPKRPSKPKSVRFRRLPKPPFMEREDKIVETADCNPMTDRADGILNYQKKPKKLKSILKANNKAFSTLPTNFLYKKNFSQISFRCISKTTFLHQTSDEKCKKIGKTTVKKCLKISGPNSKCKAKSISCHRNQRKTESCTKQKSPYPSFSECKEHYRPETITECMESDRHLQPRWPILGEIINQKPPPPHQGKIDPAKQEECIARKFNMRIEGHTKTCETMGEADKPLLTNEMYKEVINNPPFDKCECANEKAEKPRAKEQPKGDCPPVEHPICPDPEIECELPQARAENMACGSESKSPKGKTTEKPKLICKKKGDKKVDEENKKVLDECDELEKKYASSEKTVLCNASTAKLPEKKVEKTQQSQDRIKECKPKEDDCLARKQQCEDEKAKKKKKKSGSKCDTGKKKGKKTEKKSHCRNVKVCSKGKAKKDGKKSVKETCKQIGKKGGKKSGKKGKPKKCSDLLKEEDAKEAKKKGKGKKSPPKPQMADLCKQKKPCTPKAPPRPTSHSAVLAAKCPPKKSFWQRILDFFRARPNCPPPDQWKKDKLRKKAEKAAAAAGLELCEKKKPQVVKVTCKKTGVRDSNLHKSAKRGAVKDKCKKIKVSCGTQKKTAKKRAEKQSMKKSECKEIKSECKESSPKSSKKKSKKAKSICDEPTVAEVVRAKECDPEAQKECVDDGGKQPTSSGKCKVLPKQEFCKPRARLSCKIPMVTKECTPVEPPYPSFSDVKKDFPRLPASECTEQEKNVKRKTIKYDYNEPGKQNRNYSTSTRQKRFYSSNSNGDKKFDPLALLEIVKEGMKTTAIQNSNITKQKYYDIFKELEFLCEQELSRSISDNSIYELNSTKSKVCNLLPDANLSCTRSLVNQKRITNIDETMMKDAIRILCQTIVSMPNLSTMEYEDTEKAKTQKLQRQLDKILENYKTK</sequence>
<protein>
    <submittedName>
        <fullName evidence="3">Uncharacterized protein</fullName>
    </submittedName>
</protein>
<keyword evidence="1" id="KW-0175">Coiled coil</keyword>
<feature type="region of interest" description="Disordered" evidence="2">
    <location>
        <begin position="702"/>
        <end position="723"/>
    </location>
</feature>
<feature type="compositionally biased region" description="Basic residues" evidence="2">
    <location>
        <begin position="1797"/>
        <end position="1806"/>
    </location>
</feature>
<dbReference type="Proteomes" id="UP001458880">
    <property type="component" value="Unassembled WGS sequence"/>
</dbReference>
<feature type="compositionally biased region" description="Basic residues" evidence="2">
    <location>
        <begin position="1629"/>
        <end position="1639"/>
    </location>
</feature>
<evidence type="ECO:0000313" key="4">
    <source>
        <dbReference type="Proteomes" id="UP001458880"/>
    </source>
</evidence>
<feature type="compositionally biased region" description="Pro residues" evidence="2">
    <location>
        <begin position="709"/>
        <end position="723"/>
    </location>
</feature>
<name>A0AAW1MGY7_POPJA</name>
<feature type="compositionally biased region" description="Basic residues" evidence="2">
    <location>
        <begin position="1563"/>
        <end position="1589"/>
    </location>
</feature>
<feature type="compositionally biased region" description="Polar residues" evidence="2">
    <location>
        <begin position="364"/>
        <end position="377"/>
    </location>
</feature>
<feature type="compositionally biased region" description="Basic and acidic residues" evidence="2">
    <location>
        <begin position="80"/>
        <end position="100"/>
    </location>
</feature>
<feature type="region of interest" description="Disordered" evidence="2">
    <location>
        <begin position="49"/>
        <end position="112"/>
    </location>
</feature>
<evidence type="ECO:0000313" key="3">
    <source>
        <dbReference type="EMBL" id="KAK9745457.1"/>
    </source>
</evidence>
<feature type="compositionally biased region" description="Basic residues" evidence="2">
    <location>
        <begin position="1600"/>
        <end position="1615"/>
    </location>
</feature>
<dbReference type="Pfam" id="PF07248">
    <property type="entry name" value="DUF1431"/>
    <property type="match status" value="1"/>
</dbReference>
<comment type="caution">
    <text evidence="3">The sequence shown here is derived from an EMBL/GenBank/DDBJ whole genome shotgun (WGS) entry which is preliminary data.</text>
</comment>
<evidence type="ECO:0000256" key="2">
    <source>
        <dbReference type="SAM" id="MobiDB-lite"/>
    </source>
</evidence>
<feature type="coiled-coil region" evidence="1">
    <location>
        <begin position="1473"/>
        <end position="1500"/>
    </location>
</feature>
<gene>
    <name evidence="3" type="ORF">QE152_g6920</name>
</gene>
<accession>A0AAW1MGY7</accession>
<feature type="compositionally biased region" description="Basic and acidic residues" evidence="2">
    <location>
        <begin position="1616"/>
        <end position="1628"/>
    </location>
</feature>
<feature type="compositionally biased region" description="Polar residues" evidence="2">
    <location>
        <begin position="64"/>
        <end position="79"/>
    </location>
</feature>
<feature type="region of interest" description="Disordered" evidence="2">
    <location>
        <begin position="1762"/>
        <end position="1808"/>
    </location>
</feature>
<feature type="compositionally biased region" description="Basic and acidic residues" evidence="2">
    <location>
        <begin position="1774"/>
        <end position="1794"/>
    </location>
</feature>
<keyword evidence="4" id="KW-1185">Reference proteome</keyword>
<dbReference type="EMBL" id="JASPKY010000049">
    <property type="protein sequence ID" value="KAK9745457.1"/>
    <property type="molecule type" value="Genomic_DNA"/>
</dbReference>
<feature type="compositionally biased region" description="Basic and acidic residues" evidence="2">
    <location>
        <begin position="378"/>
        <end position="387"/>
    </location>
</feature>
<feature type="compositionally biased region" description="Polar residues" evidence="2">
    <location>
        <begin position="1916"/>
        <end position="1935"/>
    </location>
</feature>
<feature type="region of interest" description="Disordered" evidence="2">
    <location>
        <begin position="1913"/>
        <end position="1935"/>
    </location>
</feature>
<evidence type="ECO:0000256" key="1">
    <source>
        <dbReference type="SAM" id="Coils"/>
    </source>
</evidence>
<proteinExistence type="predicted"/>
<feature type="region of interest" description="Disordered" evidence="2">
    <location>
        <begin position="1541"/>
        <end position="1669"/>
    </location>
</feature>
<feature type="region of interest" description="Disordered" evidence="2">
    <location>
        <begin position="356"/>
        <end position="399"/>
    </location>
</feature>
<dbReference type="InterPro" id="IPR006611">
    <property type="entry name" value="DUF1431_DROsp"/>
</dbReference>
<feature type="region of interest" description="Disordered" evidence="2">
    <location>
        <begin position="1446"/>
        <end position="1466"/>
    </location>
</feature>
<organism evidence="3 4">
    <name type="scientific">Popillia japonica</name>
    <name type="common">Japanese beetle</name>
    <dbReference type="NCBI Taxonomy" id="7064"/>
    <lineage>
        <taxon>Eukaryota</taxon>
        <taxon>Metazoa</taxon>
        <taxon>Ecdysozoa</taxon>
        <taxon>Arthropoda</taxon>
        <taxon>Hexapoda</taxon>
        <taxon>Insecta</taxon>
        <taxon>Pterygota</taxon>
        <taxon>Neoptera</taxon>
        <taxon>Endopterygota</taxon>
        <taxon>Coleoptera</taxon>
        <taxon>Polyphaga</taxon>
        <taxon>Scarabaeiformia</taxon>
        <taxon>Scarabaeidae</taxon>
        <taxon>Rutelinae</taxon>
        <taxon>Popillia</taxon>
    </lineage>
</organism>
<reference evidence="3 4" key="1">
    <citation type="journal article" date="2024" name="BMC Genomics">
        <title>De novo assembly and annotation of Popillia japonica's genome with initial clues to its potential as an invasive pest.</title>
        <authorList>
            <person name="Cucini C."/>
            <person name="Boschi S."/>
            <person name="Funari R."/>
            <person name="Cardaioli E."/>
            <person name="Iannotti N."/>
            <person name="Marturano G."/>
            <person name="Paoli F."/>
            <person name="Bruttini M."/>
            <person name="Carapelli A."/>
            <person name="Frati F."/>
            <person name="Nardi F."/>
        </authorList>
    </citation>
    <scope>NUCLEOTIDE SEQUENCE [LARGE SCALE GENOMIC DNA]</scope>
    <source>
        <strain evidence="3">DMR45628</strain>
    </source>
</reference>